<dbReference type="InterPro" id="IPR013783">
    <property type="entry name" value="Ig-like_fold"/>
</dbReference>
<organism evidence="8 9">
    <name type="scientific">Novipirellula herctigrandis</name>
    <dbReference type="NCBI Taxonomy" id="2527986"/>
    <lineage>
        <taxon>Bacteria</taxon>
        <taxon>Pseudomonadati</taxon>
        <taxon>Planctomycetota</taxon>
        <taxon>Planctomycetia</taxon>
        <taxon>Pirellulales</taxon>
        <taxon>Pirellulaceae</taxon>
        <taxon>Novipirellula</taxon>
    </lineage>
</organism>
<dbReference type="Proteomes" id="UP000315010">
    <property type="component" value="Unassembled WGS sequence"/>
</dbReference>
<evidence type="ECO:0000256" key="2">
    <source>
        <dbReference type="ARBA" id="ARBA00022801"/>
    </source>
</evidence>
<dbReference type="Pfam" id="PF02837">
    <property type="entry name" value="Glyco_hydro_2_N"/>
    <property type="match status" value="1"/>
</dbReference>
<dbReference type="InterPro" id="IPR006103">
    <property type="entry name" value="Glyco_hydro_2_cat"/>
</dbReference>
<comment type="caution">
    <text evidence="8">The sequence shown here is derived from an EMBL/GenBank/DDBJ whole genome shotgun (WGS) entry which is preliminary data.</text>
</comment>
<dbReference type="RefSeq" id="WP_146401590.1">
    <property type="nucleotide sequence ID" value="NZ_SJPJ01000001.1"/>
</dbReference>
<dbReference type="InterPro" id="IPR006102">
    <property type="entry name" value="Ig-like_GH2"/>
</dbReference>
<dbReference type="PANTHER" id="PTHR42732">
    <property type="entry name" value="BETA-GALACTOSIDASE"/>
    <property type="match status" value="1"/>
</dbReference>
<protein>
    <submittedName>
        <fullName evidence="8">Beta-glucuronidase</fullName>
        <ecNumber evidence="8">3.2.1.31</ecNumber>
    </submittedName>
</protein>
<keyword evidence="4" id="KW-0732">Signal</keyword>
<gene>
    <name evidence="8" type="primary">uidA_3</name>
    <name evidence="8" type="ORF">CA13_55400</name>
</gene>
<accession>A0A5C5Z9R7</accession>
<dbReference type="GO" id="GO:0004566">
    <property type="term" value="F:beta-glucuronidase activity"/>
    <property type="evidence" value="ECO:0007669"/>
    <property type="project" value="UniProtKB-EC"/>
</dbReference>
<dbReference type="InterPro" id="IPR017853">
    <property type="entry name" value="GH"/>
</dbReference>
<feature type="domain" description="Glycoside hydrolase family 2 immunoglobulin-like beta-sandwich" evidence="5">
    <location>
        <begin position="196"/>
        <end position="301"/>
    </location>
</feature>
<evidence type="ECO:0000256" key="4">
    <source>
        <dbReference type="SAM" id="SignalP"/>
    </source>
</evidence>
<proteinExistence type="inferred from homology"/>
<dbReference type="Gene3D" id="2.60.120.260">
    <property type="entry name" value="Galactose-binding domain-like"/>
    <property type="match status" value="1"/>
</dbReference>
<dbReference type="GO" id="GO:0005975">
    <property type="term" value="P:carbohydrate metabolic process"/>
    <property type="evidence" value="ECO:0007669"/>
    <property type="project" value="InterPro"/>
</dbReference>
<keyword evidence="2 8" id="KW-0378">Hydrolase</keyword>
<evidence type="ECO:0000313" key="9">
    <source>
        <dbReference type="Proteomes" id="UP000315010"/>
    </source>
</evidence>
<dbReference type="SUPFAM" id="SSF49785">
    <property type="entry name" value="Galactose-binding domain-like"/>
    <property type="match status" value="1"/>
</dbReference>
<dbReference type="InterPro" id="IPR006104">
    <property type="entry name" value="Glyco_hydro_2_N"/>
</dbReference>
<feature type="signal peptide" evidence="4">
    <location>
        <begin position="1"/>
        <end position="23"/>
    </location>
</feature>
<dbReference type="EC" id="3.2.1.31" evidence="8"/>
<reference evidence="8 9" key="1">
    <citation type="submission" date="2019-02" db="EMBL/GenBank/DDBJ databases">
        <title>Deep-cultivation of Planctomycetes and their phenomic and genomic characterization uncovers novel biology.</title>
        <authorList>
            <person name="Wiegand S."/>
            <person name="Jogler M."/>
            <person name="Boedeker C."/>
            <person name="Pinto D."/>
            <person name="Vollmers J."/>
            <person name="Rivas-Marin E."/>
            <person name="Kohn T."/>
            <person name="Peeters S.H."/>
            <person name="Heuer A."/>
            <person name="Rast P."/>
            <person name="Oberbeckmann S."/>
            <person name="Bunk B."/>
            <person name="Jeske O."/>
            <person name="Meyerdierks A."/>
            <person name="Storesund J.E."/>
            <person name="Kallscheuer N."/>
            <person name="Luecker S."/>
            <person name="Lage O.M."/>
            <person name="Pohl T."/>
            <person name="Merkel B.J."/>
            <person name="Hornburger P."/>
            <person name="Mueller R.-W."/>
            <person name="Bruemmer F."/>
            <person name="Labrenz M."/>
            <person name="Spormann A.M."/>
            <person name="Op Den Camp H."/>
            <person name="Overmann J."/>
            <person name="Amann R."/>
            <person name="Jetten M.S.M."/>
            <person name="Mascher T."/>
            <person name="Medema M.H."/>
            <person name="Devos D.P."/>
            <person name="Kaster A.-K."/>
            <person name="Ovreas L."/>
            <person name="Rohde M."/>
            <person name="Galperin M.Y."/>
            <person name="Jogler C."/>
        </authorList>
    </citation>
    <scope>NUCLEOTIDE SEQUENCE [LARGE SCALE GENOMIC DNA]</scope>
    <source>
        <strain evidence="8 9">CA13</strain>
    </source>
</reference>
<dbReference type="InterPro" id="IPR051913">
    <property type="entry name" value="GH2_Domain-Containing"/>
</dbReference>
<evidence type="ECO:0000256" key="3">
    <source>
        <dbReference type="ARBA" id="ARBA00023295"/>
    </source>
</evidence>
<evidence type="ECO:0000259" key="6">
    <source>
        <dbReference type="Pfam" id="PF02836"/>
    </source>
</evidence>
<evidence type="ECO:0000313" key="8">
    <source>
        <dbReference type="EMBL" id="TWT84064.1"/>
    </source>
</evidence>
<evidence type="ECO:0000259" key="7">
    <source>
        <dbReference type="Pfam" id="PF02837"/>
    </source>
</evidence>
<dbReference type="Gene3D" id="2.60.40.10">
    <property type="entry name" value="Immunoglobulins"/>
    <property type="match status" value="1"/>
</dbReference>
<dbReference type="InterPro" id="IPR036156">
    <property type="entry name" value="Beta-gal/glucu_dom_sf"/>
</dbReference>
<dbReference type="AlphaFoldDB" id="A0A5C5Z9R7"/>
<feature type="domain" description="Glycoside hydrolase family 2 catalytic" evidence="6">
    <location>
        <begin position="304"/>
        <end position="462"/>
    </location>
</feature>
<sequence precursor="true">MIFLRYSTSLALVCSLVSHSALAERTAAARQPVSLDGTWDIVFDADNEGRAADWHLDGVFSSLAEKQEIRVPSCWEEFEKDYEGVAYYRRKFTVPKEWDGKVVRLQFDAVNFISEVWLNDQAVGFHEGGFTPFTFQVQQMLKPGEENTLTVRVAGPILMTDKTIEGIGKMETPQWRGAITGGIWQPVRLIATGDSYVEDVFIEPKIADDTATFHLTLQHAREKAETVEVEIRVLSGKEADSVVSQRKSITLIPGVTQESWKLNIPDAKYWSPDNPHLYRVEVSVVSGDAVSDNWTTRFGMREFTIRDKKFYLNGEPLYLKATFFEGLYPNGVAYPDSREMAVREIQLAKDAGFNMIRPWRKPPPPMWLDLADEMGVLTVGSLAIECMDFPVESARLPGWVANEVRQSILRDRNRACVVQWELFNEIKRPVLMQLLRPMAMLARQLDPTRLILDESGGWAQGANMYLPYESEPMKFNDVHFYPGGQVNQTQYDRLLLIGKTEEEQKAMGLAGLEIPGKNVQPNLMSYLSELGYASWPDIVGNNAMFRERGNPILPATVTTTNLEKQLNHAFQRTGFDKAFPDLQAYCMEEQRIHGIANKRMIEATRANREISGYCIHALTDGDWILGAAILDLWRYPKTLAYEMTKQANQQQIVSVRVLPRNLYAGQQAKVSVTGINELQSTQAVVAVRVESLDGDTVFTETLTKEFPCGISDLYTDLLKTDSMSGSYRVRVDVKDPSGRLITSNERAFDVFTRERIGTPTGQVSVVEIGNTVSSHLKRNGIETIPFSTEMDLSCPVVIGAITKATPDFRKTVGEVKEFVRRGGYAICLDVAGPSLTWGAPNPEPKPKDDDGSWSWVVPRVLADSDVDQLPLSGKLYTTQGNYTSRNHIVTDHPVFDGLPTNVLMSGVYENVCASESICRPDRGQYISGVITYDQQKNMDSSLRHYNGIGDVLWAANVLLVTEGDGKILYSTLRILENLGKDPVADKLLYNMISL</sequence>
<dbReference type="Gene3D" id="3.20.20.80">
    <property type="entry name" value="Glycosidases"/>
    <property type="match status" value="1"/>
</dbReference>
<dbReference type="SUPFAM" id="SSF49303">
    <property type="entry name" value="beta-Galactosidase/glucuronidase domain"/>
    <property type="match status" value="1"/>
</dbReference>
<name>A0A5C5Z9R7_9BACT</name>
<dbReference type="Pfam" id="PF02836">
    <property type="entry name" value="Glyco_hydro_2_C"/>
    <property type="match status" value="1"/>
</dbReference>
<dbReference type="OrthoDB" id="285989at2"/>
<dbReference type="PANTHER" id="PTHR42732:SF1">
    <property type="entry name" value="BETA-MANNOSIDASE"/>
    <property type="match status" value="1"/>
</dbReference>
<evidence type="ECO:0000256" key="1">
    <source>
        <dbReference type="ARBA" id="ARBA00007401"/>
    </source>
</evidence>
<feature type="domain" description="Glycosyl hydrolases family 2 sugar binding" evidence="7">
    <location>
        <begin position="34"/>
        <end position="153"/>
    </location>
</feature>
<comment type="similarity">
    <text evidence="1">Belongs to the glycosyl hydrolase 2 family.</text>
</comment>
<dbReference type="Pfam" id="PF00703">
    <property type="entry name" value="Glyco_hydro_2"/>
    <property type="match status" value="1"/>
</dbReference>
<evidence type="ECO:0000259" key="5">
    <source>
        <dbReference type="Pfam" id="PF00703"/>
    </source>
</evidence>
<feature type="chain" id="PRO_5023136045" evidence="4">
    <location>
        <begin position="24"/>
        <end position="994"/>
    </location>
</feature>
<dbReference type="InterPro" id="IPR008979">
    <property type="entry name" value="Galactose-bd-like_sf"/>
</dbReference>
<keyword evidence="9" id="KW-1185">Reference proteome</keyword>
<dbReference type="SUPFAM" id="SSF51445">
    <property type="entry name" value="(Trans)glycosidases"/>
    <property type="match status" value="1"/>
</dbReference>
<keyword evidence="3 8" id="KW-0326">Glycosidase</keyword>
<dbReference type="EMBL" id="SJPJ01000001">
    <property type="protein sequence ID" value="TWT84064.1"/>
    <property type="molecule type" value="Genomic_DNA"/>
</dbReference>